<dbReference type="EC" id="3.2.2.27" evidence="13"/>
<dbReference type="InterPro" id="IPR035937">
    <property type="entry name" value="FPG_N"/>
</dbReference>
<evidence type="ECO:0000256" key="14">
    <source>
        <dbReference type="SAM" id="SignalP"/>
    </source>
</evidence>
<dbReference type="SMART" id="SM01232">
    <property type="entry name" value="H2TH"/>
    <property type="match status" value="1"/>
</dbReference>
<dbReference type="GO" id="GO:0006284">
    <property type="term" value="P:base-excision repair"/>
    <property type="evidence" value="ECO:0007669"/>
    <property type="project" value="UniProtKB-UniRule"/>
</dbReference>
<dbReference type="NCBIfam" id="NF003591">
    <property type="entry name" value="PRK05254.1-4"/>
    <property type="match status" value="1"/>
</dbReference>
<evidence type="ECO:0000256" key="10">
    <source>
        <dbReference type="ARBA" id="ARBA00023239"/>
    </source>
</evidence>
<feature type="chain" id="PRO_5044810077" description="Uracil-DNA glycosylase" evidence="14">
    <location>
        <begin position="20"/>
        <end position="664"/>
    </location>
</feature>
<dbReference type="Pfam" id="PF01149">
    <property type="entry name" value="Fapy_DNA_glyco"/>
    <property type="match status" value="1"/>
</dbReference>
<keyword evidence="5" id="KW-0963">Cytoplasm</keyword>
<comment type="similarity">
    <text evidence="4">Belongs to the FPG family.</text>
</comment>
<dbReference type="EMBL" id="JALLPJ020000323">
    <property type="protein sequence ID" value="KAL3795312.1"/>
    <property type="molecule type" value="Genomic_DNA"/>
</dbReference>
<dbReference type="FunFam" id="3.40.470.10:FF:000008">
    <property type="entry name" value="Uracil-DNA glycosylase"/>
    <property type="match status" value="1"/>
</dbReference>
<sequence>MMAALIRRLLFTMMTMASSSFHRTTSSAYFLHRALTLPRQRRRHISRSTITMMPEGPEVRTLVDQLQPAVGMRLVDFRFVSGRYVRRGRPAGFEEFAATMTPSSVVMLRNGGSNDDHQEVDIITSLKCKGKFIYLTLDNGRHNSINANGANATANDNYDYQRSIWITLGMTGQFVNHDTIINESSSPSSSTNNKNEKDSTRWYIELLNPSTRQTTRIYYRDARNFGTLKFVLSAKDLKDKLDSLGPDLLDVSTTEDVFLDLMEKSVQGRNICKFLMDQGKIAGVGNYILAEGLYRAKIDPFADLHEIDIDQRKLLFQELRNVALTSYAAQGLTRPQGGTYRYADGNRGEFEFQLQCYGQAVSPCDNPVVKEINGPHGRTIWFVAEEQLFMLPSQRFQYNISVDDSVVDQSAHRTRPNHDQSASKSTQVTNGSFAIMLSNQLKEPSWQEILASYMESKPFLTLSNEIQSDIDKGATIYPPLEDVFAALNLCPLNKIKCVIVGQDPYHQPNQGHGLAFSVQHHVPPPPSLRNIFKEAMDDVGIEPPKHGNLECWARQGILLLNTVLTVRRGEANSHAKLGWEEFTDLVIQAINNQTDSVVFLLWGAPAAKKASCVDETKHTVIRTSHPSPLGATKTNAPFLGSRCFSRANDALVTTGKTPIDWSIT</sequence>
<dbReference type="GO" id="GO:0003677">
    <property type="term" value="F:DNA binding"/>
    <property type="evidence" value="ECO:0007669"/>
    <property type="project" value="UniProtKB-KW"/>
</dbReference>
<dbReference type="PANTHER" id="PTHR11264">
    <property type="entry name" value="URACIL-DNA GLYCOSYLASE"/>
    <property type="match status" value="1"/>
</dbReference>
<organism evidence="16 17">
    <name type="scientific">Cyclotella atomus</name>
    <dbReference type="NCBI Taxonomy" id="382360"/>
    <lineage>
        <taxon>Eukaryota</taxon>
        <taxon>Sar</taxon>
        <taxon>Stramenopiles</taxon>
        <taxon>Ochrophyta</taxon>
        <taxon>Bacillariophyta</taxon>
        <taxon>Coscinodiscophyceae</taxon>
        <taxon>Thalassiosirophycidae</taxon>
        <taxon>Stephanodiscales</taxon>
        <taxon>Stephanodiscaceae</taxon>
        <taxon>Cyclotella</taxon>
    </lineage>
</organism>
<dbReference type="GO" id="GO:0005739">
    <property type="term" value="C:mitochondrion"/>
    <property type="evidence" value="ECO:0007669"/>
    <property type="project" value="UniProtKB-SubCell"/>
</dbReference>
<comment type="subcellular location">
    <subcellularLocation>
        <location evidence="2">Cytoplasm</location>
    </subcellularLocation>
    <subcellularLocation>
        <location evidence="13">Mitochondrion</location>
    </subcellularLocation>
    <subcellularLocation>
        <location evidence="13">Nucleus</location>
    </subcellularLocation>
</comment>
<keyword evidence="6 13" id="KW-0227">DNA damage</keyword>
<proteinExistence type="inferred from homology"/>
<comment type="function">
    <text evidence="1 13">Excises uracil residues from the DNA which can arise as a result of misincorporation of dUMP residues by DNA polymerase or due to deamination of cytosine.</text>
</comment>
<dbReference type="HAMAP" id="MF_00148">
    <property type="entry name" value="UDG"/>
    <property type="match status" value="1"/>
</dbReference>
<dbReference type="Gene3D" id="3.40.470.10">
    <property type="entry name" value="Uracil-DNA glycosylase-like domain"/>
    <property type="match status" value="1"/>
</dbReference>
<dbReference type="SUPFAM" id="SSF46946">
    <property type="entry name" value="S13-like H2TH domain"/>
    <property type="match status" value="1"/>
</dbReference>
<keyword evidence="12" id="KW-0326">Glycosidase</keyword>
<keyword evidence="13" id="KW-0496">Mitochondrion</keyword>
<dbReference type="InterPro" id="IPR036895">
    <property type="entry name" value="Uracil-DNA_glycosylase-like_sf"/>
</dbReference>
<keyword evidence="17" id="KW-1185">Reference proteome</keyword>
<evidence type="ECO:0000256" key="6">
    <source>
        <dbReference type="ARBA" id="ARBA00022763"/>
    </source>
</evidence>
<keyword evidence="10" id="KW-0456">Lyase</keyword>
<dbReference type="GO" id="GO:0004844">
    <property type="term" value="F:uracil DNA N-glycosylase activity"/>
    <property type="evidence" value="ECO:0007669"/>
    <property type="project" value="UniProtKB-UniRule"/>
</dbReference>
<dbReference type="SMART" id="SM00987">
    <property type="entry name" value="UreE_C"/>
    <property type="match status" value="1"/>
</dbReference>
<evidence type="ECO:0000256" key="1">
    <source>
        <dbReference type="ARBA" id="ARBA00002631"/>
    </source>
</evidence>
<evidence type="ECO:0000256" key="7">
    <source>
        <dbReference type="ARBA" id="ARBA00022801"/>
    </source>
</evidence>
<dbReference type="CDD" id="cd10027">
    <property type="entry name" value="UDG-F1-like"/>
    <property type="match status" value="1"/>
</dbReference>
<dbReference type="Pfam" id="PF03167">
    <property type="entry name" value="UDG"/>
    <property type="match status" value="1"/>
</dbReference>
<name>A0ABD3Q4Q5_9STRA</name>
<dbReference type="NCBIfam" id="NF003588">
    <property type="entry name" value="PRK05254.1-1"/>
    <property type="match status" value="1"/>
</dbReference>
<keyword evidence="11" id="KW-0511">Multifunctional enzyme</keyword>
<feature type="signal peptide" evidence="14">
    <location>
        <begin position="1"/>
        <end position="19"/>
    </location>
</feature>
<evidence type="ECO:0000259" key="15">
    <source>
        <dbReference type="PROSITE" id="PS51068"/>
    </source>
</evidence>
<evidence type="ECO:0000256" key="5">
    <source>
        <dbReference type="ARBA" id="ARBA00022490"/>
    </source>
</evidence>
<feature type="active site" description="Proton acceptor" evidence="13">
    <location>
        <position position="503"/>
    </location>
</feature>
<keyword evidence="13" id="KW-0539">Nucleus</keyword>
<comment type="caution">
    <text evidence="16">The sequence shown here is derived from an EMBL/GenBank/DDBJ whole genome shotgun (WGS) entry which is preliminary data.</text>
</comment>
<dbReference type="GO" id="GO:0016829">
    <property type="term" value="F:lyase activity"/>
    <property type="evidence" value="ECO:0007669"/>
    <property type="project" value="UniProtKB-KW"/>
</dbReference>
<dbReference type="Gene3D" id="1.10.8.50">
    <property type="match status" value="1"/>
</dbReference>
<keyword evidence="14" id="KW-0732">Signal</keyword>
<evidence type="ECO:0000256" key="12">
    <source>
        <dbReference type="ARBA" id="ARBA00023295"/>
    </source>
</evidence>
<dbReference type="PROSITE" id="PS51068">
    <property type="entry name" value="FPG_CAT"/>
    <property type="match status" value="1"/>
</dbReference>
<dbReference type="InterPro" id="IPR012319">
    <property type="entry name" value="FPG_cat"/>
</dbReference>
<evidence type="ECO:0000256" key="2">
    <source>
        <dbReference type="ARBA" id="ARBA00004496"/>
    </source>
</evidence>
<dbReference type="GO" id="GO:0005634">
    <property type="term" value="C:nucleus"/>
    <property type="evidence" value="ECO:0007669"/>
    <property type="project" value="UniProtKB-SubCell"/>
</dbReference>
<comment type="catalytic activity">
    <reaction evidence="13">
        <text>Hydrolyzes single-stranded DNA or mismatched double-stranded DNA and polynucleotides, releasing free uracil.</text>
        <dbReference type="EC" id="3.2.2.27"/>
    </reaction>
</comment>
<evidence type="ECO:0000256" key="11">
    <source>
        <dbReference type="ARBA" id="ARBA00023268"/>
    </source>
</evidence>
<dbReference type="Gene3D" id="3.20.190.10">
    <property type="entry name" value="MutM-like, N-terminal"/>
    <property type="match status" value="1"/>
</dbReference>
<keyword evidence="8" id="KW-0238">DNA-binding</keyword>
<gene>
    <name evidence="16" type="ORF">ACHAWO_006946</name>
</gene>
<dbReference type="InterPro" id="IPR002043">
    <property type="entry name" value="UDG_fam1"/>
</dbReference>
<dbReference type="AlphaFoldDB" id="A0ABD3Q4Q5"/>
<dbReference type="SUPFAM" id="SSF52141">
    <property type="entry name" value="Uracil-DNA glycosylase-like"/>
    <property type="match status" value="1"/>
</dbReference>
<dbReference type="InterPro" id="IPR015886">
    <property type="entry name" value="H2TH_FPG"/>
</dbReference>
<dbReference type="NCBIfam" id="NF003589">
    <property type="entry name" value="PRK05254.1-2"/>
    <property type="match status" value="1"/>
</dbReference>
<reference evidence="16 17" key="1">
    <citation type="submission" date="2024-10" db="EMBL/GenBank/DDBJ databases">
        <title>Updated reference genomes for cyclostephanoid diatoms.</title>
        <authorList>
            <person name="Roberts W.R."/>
            <person name="Alverson A.J."/>
        </authorList>
    </citation>
    <scope>NUCLEOTIDE SEQUENCE [LARGE SCALE GENOMIC DNA]</scope>
    <source>
        <strain evidence="16 17">AJA010-31</strain>
    </source>
</reference>
<dbReference type="NCBIfam" id="NF003592">
    <property type="entry name" value="PRK05254.1-5"/>
    <property type="match status" value="1"/>
</dbReference>
<dbReference type="SUPFAM" id="SSF81624">
    <property type="entry name" value="N-terminal domain of MutM-like DNA repair proteins"/>
    <property type="match status" value="1"/>
</dbReference>
<accession>A0ABD3Q4Q5</accession>
<feature type="domain" description="Formamidopyrimidine-DNA glycosylase catalytic" evidence="15">
    <location>
        <begin position="54"/>
        <end position="226"/>
    </location>
</feature>
<protein>
    <recommendedName>
        <fullName evidence="13">Uracil-DNA glycosylase</fullName>
        <shortName evidence="13">UDG</shortName>
        <ecNumber evidence="13">3.2.2.27</ecNumber>
    </recommendedName>
</protein>
<keyword evidence="9 13" id="KW-0234">DNA repair</keyword>
<dbReference type="NCBIfam" id="TIGR00628">
    <property type="entry name" value="ung"/>
    <property type="match status" value="1"/>
</dbReference>
<evidence type="ECO:0000256" key="3">
    <source>
        <dbReference type="ARBA" id="ARBA00008184"/>
    </source>
</evidence>
<keyword evidence="7 13" id="KW-0378">Hydrolase</keyword>
<dbReference type="SMART" id="SM00986">
    <property type="entry name" value="UDG"/>
    <property type="match status" value="1"/>
</dbReference>
<dbReference type="Pfam" id="PF06831">
    <property type="entry name" value="H2TH"/>
    <property type="match status" value="1"/>
</dbReference>
<dbReference type="PANTHER" id="PTHR11264:SF0">
    <property type="entry name" value="URACIL-DNA GLYCOSYLASE"/>
    <property type="match status" value="1"/>
</dbReference>
<evidence type="ECO:0000256" key="9">
    <source>
        <dbReference type="ARBA" id="ARBA00023204"/>
    </source>
</evidence>
<evidence type="ECO:0000256" key="13">
    <source>
        <dbReference type="HAMAP-Rule" id="MF_03166"/>
    </source>
</evidence>
<comment type="similarity">
    <text evidence="3 13">Belongs to the uracil-DNA glycosylase (UDG) superfamily. UNG family.</text>
</comment>
<evidence type="ECO:0000256" key="8">
    <source>
        <dbReference type="ARBA" id="ARBA00023125"/>
    </source>
</evidence>
<dbReference type="Proteomes" id="UP001530400">
    <property type="component" value="Unassembled WGS sequence"/>
</dbReference>
<evidence type="ECO:0000313" key="17">
    <source>
        <dbReference type="Proteomes" id="UP001530400"/>
    </source>
</evidence>
<dbReference type="InterPro" id="IPR005122">
    <property type="entry name" value="Uracil-DNA_glycosylase-like"/>
</dbReference>
<dbReference type="SMART" id="SM00898">
    <property type="entry name" value="Fapy_DNA_glyco"/>
    <property type="match status" value="1"/>
</dbReference>
<evidence type="ECO:0000256" key="4">
    <source>
        <dbReference type="ARBA" id="ARBA00009409"/>
    </source>
</evidence>
<dbReference type="InterPro" id="IPR010979">
    <property type="entry name" value="Ribosomal_uS13-like_H2TH"/>
</dbReference>
<evidence type="ECO:0000313" key="16">
    <source>
        <dbReference type="EMBL" id="KAL3795312.1"/>
    </source>
</evidence>